<dbReference type="AlphaFoldDB" id="A0A150PYR2"/>
<gene>
    <name evidence="1" type="ORF">BE04_48475</name>
</gene>
<dbReference type="EMBL" id="JELX01000858">
    <property type="protein sequence ID" value="KYF60887.1"/>
    <property type="molecule type" value="Genomic_DNA"/>
</dbReference>
<protein>
    <submittedName>
        <fullName evidence="1">Uncharacterized protein</fullName>
    </submittedName>
</protein>
<accession>A0A150PYR2</accession>
<dbReference type="Proteomes" id="UP000075604">
    <property type="component" value="Unassembled WGS sequence"/>
</dbReference>
<proteinExistence type="predicted"/>
<dbReference type="InterPro" id="IPR013785">
    <property type="entry name" value="Aldolase_TIM"/>
</dbReference>
<dbReference type="PANTHER" id="PTHR42747">
    <property type="entry name" value="NITRONATE MONOOXYGENASE-RELATED"/>
    <property type="match status" value="1"/>
</dbReference>
<reference evidence="1 2" key="1">
    <citation type="submission" date="2014-02" db="EMBL/GenBank/DDBJ databases">
        <title>The small core and large imbalanced accessory genome model reveals a collaborative survival strategy of Sorangium cellulosum strains in nature.</title>
        <authorList>
            <person name="Han K."/>
            <person name="Peng R."/>
            <person name="Blom J."/>
            <person name="Li Y.-Z."/>
        </authorList>
    </citation>
    <scope>NUCLEOTIDE SEQUENCE [LARGE SCALE GENOMIC DNA]</scope>
    <source>
        <strain evidence="1 2">So0157-18</strain>
    </source>
</reference>
<dbReference type="GO" id="GO:0018580">
    <property type="term" value="F:nitronate monooxygenase activity"/>
    <property type="evidence" value="ECO:0007669"/>
    <property type="project" value="TreeGrafter"/>
</dbReference>
<dbReference type="Gene3D" id="3.20.20.70">
    <property type="entry name" value="Aldolase class I"/>
    <property type="match status" value="1"/>
</dbReference>
<sequence length="88" mass="9569">MFSGRTARGIPNAFVEALTPHEHEIPEYPVQNWLTQPIRRAAAAAGREDTLSLWAGQSAALARPRPAAELVAALVEQAEQVIRGLMQP</sequence>
<evidence type="ECO:0000313" key="2">
    <source>
        <dbReference type="Proteomes" id="UP000075604"/>
    </source>
</evidence>
<comment type="caution">
    <text evidence="1">The sequence shown here is derived from an EMBL/GenBank/DDBJ whole genome shotgun (WGS) entry which is preliminary data.</text>
</comment>
<evidence type="ECO:0000313" key="1">
    <source>
        <dbReference type="EMBL" id="KYF60887.1"/>
    </source>
</evidence>
<organism evidence="1 2">
    <name type="scientific">Sorangium cellulosum</name>
    <name type="common">Polyangium cellulosum</name>
    <dbReference type="NCBI Taxonomy" id="56"/>
    <lineage>
        <taxon>Bacteria</taxon>
        <taxon>Pseudomonadati</taxon>
        <taxon>Myxococcota</taxon>
        <taxon>Polyangia</taxon>
        <taxon>Polyangiales</taxon>
        <taxon>Polyangiaceae</taxon>
        <taxon>Sorangium</taxon>
    </lineage>
</organism>
<name>A0A150PYR2_SORCE</name>
<dbReference type="PANTHER" id="PTHR42747:SF3">
    <property type="entry name" value="NITRONATE MONOOXYGENASE-RELATED"/>
    <property type="match status" value="1"/>
</dbReference>
<dbReference type="Pfam" id="PF03060">
    <property type="entry name" value="NMO"/>
    <property type="match status" value="1"/>
</dbReference>